<dbReference type="Pfam" id="PF03551">
    <property type="entry name" value="PadR"/>
    <property type="match status" value="1"/>
</dbReference>
<dbReference type="AlphaFoldDB" id="A0A8J3JB38"/>
<dbReference type="RefSeq" id="WP_203746105.1">
    <property type="nucleotide sequence ID" value="NZ_BONF01000015.1"/>
</dbReference>
<proteinExistence type="predicted"/>
<accession>A0A8J3JB38</accession>
<dbReference type="InterPro" id="IPR036390">
    <property type="entry name" value="WH_DNA-bd_sf"/>
</dbReference>
<dbReference type="InterPro" id="IPR036388">
    <property type="entry name" value="WH-like_DNA-bd_sf"/>
</dbReference>
<evidence type="ECO:0000313" key="3">
    <source>
        <dbReference type="Proteomes" id="UP000601223"/>
    </source>
</evidence>
<dbReference type="EMBL" id="BONF01000015">
    <property type="protein sequence ID" value="GIF81587.1"/>
    <property type="molecule type" value="Genomic_DNA"/>
</dbReference>
<evidence type="ECO:0000313" key="2">
    <source>
        <dbReference type="EMBL" id="GIF81587.1"/>
    </source>
</evidence>
<protein>
    <submittedName>
        <fullName evidence="2">Transcriptional regulator</fullName>
    </submittedName>
</protein>
<name>A0A8J3JB38_9ACTN</name>
<keyword evidence="3" id="KW-1185">Reference proteome</keyword>
<dbReference type="InterPro" id="IPR005149">
    <property type="entry name" value="Tscrpt_reg_PadR_N"/>
</dbReference>
<feature type="domain" description="Transcription regulator PadR N-terminal" evidence="1">
    <location>
        <begin position="37"/>
        <end position="80"/>
    </location>
</feature>
<organism evidence="2 3">
    <name type="scientific">Catellatospora bangladeshensis</name>
    <dbReference type="NCBI Taxonomy" id="310355"/>
    <lineage>
        <taxon>Bacteria</taxon>
        <taxon>Bacillati</taxon>
        <taxon>Actinomycetota</taxon>
        <taxon>Actinomycetes</taxon>
        <taxon>Micromonosporales</taxon>
        <taxon>Micromonosporaceae</taxon>
        <taxon>Catellatospora</taxon>
    </lineage>
</organism>
<dbReference type="PANTHER" id="PTHR33169:SF14">
    <property type="entry name" value="TRANSCRIPTIONAL REGULATOR RV3488"/>
    <property type="match status" value="1"/>
</dbReference>
<comment type="caution">
    <text evidence="2">The sequence shown here is derived from an EMBL/GenBank/DDBJ whole genome shotgun (WGS) entry which is preliminary data.</text>
</comment>
<gene>
    <name evidence="2" type="ORF">Cba03nite_29360</name>
</gene>
<dbReference type="PANTHER" id="PTHR33169">
    <property type="entry name" value="PADR-FAMILY TRANSCRIPTIONAL REGULATOR"/>
    <property type="match status" value="1"/>
</dbReference>
<sequence length="107" mass="11700">MPRIPDSSPQTLKVFGSLVDDPSAWHYGYGLSKQTGLAPGTLYPILARLVERDLLETRWEPSEQPGRPPRHLYRLTGDGLELARARLAAAKPRAAANPITATPRTAS</sequence>
<dbReference type="Proteomes" id="UP000601223">
    <property type="component" value="Unassembled WGS sequence"/>
</dbReference>
<evidence type="ECO:0000259" key="1">
    <source>
        <dbReference type="Pfam" id="PF03551"/>
    </source>
</evidence>
<reference evidence="2 3" key="1">
    <citation type="submission" date="2021-01" db="EMBL/GenBank/DDBJ databases">
        <title>Whole genome shotgun sequence of Catellatospora bangladeshensis NBRC 107357.</title>
        <authorList>
            <person name="Komaki H."/>
            <person name="Tamura T."/>
        </authorList>
    </citation>
    <scope>NUCLEOTIDE SEQUENCE [LARGE SCALE GENOMIC DNA]</scope>
    <source>
        <strain evidence="2 3">NBRC 107357</strain>
    </source>
</reference>
<dbReference type="InterPro" id="IPR052509">
    <property type="entry name" value="Metal_resp_DNA-bind_regulator"/>
</dbReference>
<dbReference type="Gene3D" id="1.10.10.10">
    <property type="entry name" value="Winged helix-like DNA-binding domain superfamily/Winged helix DNA-binding domain"/>
    <property type="match status" value="1"/>
</dbReference>
<dbReference type="SUPFAM" id="SSF46785">
    <property type="entry name" value="Winged helix' DNA-binding domain"/>
    <property type="match status" value="1"/>
</dbReference>